<reference evidence="1" key="1">
    <citation type="submission" date="2002-05" db="EMBL/GenBank/DDBJ databases">
        <title>The genome sequence of Chlamydia pneumoniae TW183 and comparison with other Chlamydia strains based on whole genome sequence analysis.</title>
        <authorList>
            <person name="Geng M.M."/>
            <person name="Schuhmacher A."/>
            <person name="Muehldorfer I."/>
            <person name="Bensch K.W."/>
            <person name="Schaefer K.P."/>
            <person name="Schneider S."/>
            <person name="Pohl T."/>
            <person name="Essig A."/>
            <person name="Marre R."/>
            <person name="Melchers K."/>
        </authorList>
    </citation>
    <scope>NUCLEOTIDE SEQUENCE [LARGE SCALE GENOMIC DNA]</scope>
    <source>
        <strain evidence="1">TW-183</strain>
    </source>
</reference>
<evidence type="ECO:0000313" key="2">
    <source>
        <dbReference type="Proteomes" id="UP000000424"/>
    </source>
</evidence>
<accession>A0ABN3YQT2</accession>
<proteinExistence type="predicted"/>
<dbReference type="Proteomes" id="UP000000424">
    <property type="component" value="Chromosome"/>
</dbReference>
<name>A0ABN3YQT2_CHLPN</name>
<organism evidence="1 2">
    <name type="scientific">Chlamydia pneumoniae</name>
    <name type="common">Chlamydophila pneumoniae</name>
    <dbReference type="NCBI Taxonomy" id="83558"/>
    <lineage>
        <taxon>Bacteria</taxon>
        <taxon>Pseudomonadati</taxon>
        <taxon>Chlamydiota</taxon>
        <taxon>Chlamydiia</taxon>
        <taxon>Chlamydiales</taxon>
        <taxon>Chlamydiaceae</taxon>
        <taxon>Chlamydia/Chlamydophila group</taxon>
        <taxon>Chlamydia</taxon>
    </lineage>
</organism>
<keyword evidence="2" id="KW-1185">Reference proteome</keyword>
<dbReference type="EMBL" id="AE009440">
    <property type="protein sequence ID" value="AAP98671.1"/>
    <property type="molecule type" value="Genomic_DNA"/>
</dbReference>
<gene>
    <name evidence="1" type="ordered locus">CpB0742</name>
</gene>
<evidence type="ECO:0000313" key="1">
    <source>
        <dbReference type="EMBL" id="AAP98671.1"/>
    </source>
</evidence>
<sequence length="72" mass="8394">MLIYFAPRKGTSSTYKFRTKTKLMDLSLGNVSLSHELSFKLHIHPLKSYHLRTESLELPEELKTHLTRTSFS</sequence>
<protein>
    <submittedName>
        <fullName evidence="1">Uncharacterized protein</fullName>
    </submittedName>
</protein>